<evidence type="ECO:0000256" key="11">
    <source>
        <dbReference type="ARBA" id="ARBA00048179"/>
    </source>
</evidence>
<feature type="region of interest" description="Disordered" evidence="12">
    <location>
        <begin position="316"/>
        <end position="339"/>
    </location>
</feature>
<dbReference type="UniPathway" id="UPA00060"/>
<dbReference type="EMBL" id="KF381170">
    <property type="protein sequence ID" value="AHF22067.1"/>
    <property type="molecule type" value="mRNA"/>
</dbReference>
<keyword evidence="7" id="KW-0663">Pyridoxal phosphate</keyword>
<dbReference type="PANTHER" id="PTHR31528:SF1">
    <property type="entry name" value="4-AMINO-5-HYDROXYMETHYL-2-METHYLPYRIMIDINE PHOSPHATE SYNTHASE THI11-RELATED"/>
    <property type="match status" value="1"/>
</dbReference>
<evidence type="ECO:0000259" key="13">
    <source>
        <dbReference type="Pfam" id="PF09084"/>
    </source>
</evidence>
<comment type="function">
    <text evidence="1">Responsible for the formation of the pyrimidine heterocycle in the thiamine biosynthesis pathway. Catalyzes the formation of hydroxymethylpyrimidine phosphate (HMP-P) from histidine and pyridoxal phosphate (PLP). The protein uses PLP and the active site histidine to form HMP-P, generating an inactive enzyme. The enzyme can only undergo a single turnover, which suggests it is a suicide enzyme.</text>
</comment>
<evidence type="ECO:0000256" key="9">
    <source>
        <dbReference type="ARBA" id="ARBA00023004"/>
    </source>
</evidence>
<evidence type="ECO:0000256" key="4">
    <source>
        <dbReference type="ARBA" id="ARBA00011738"/>
    </source>
</evidence>
<dbReference type="PANTHER" id="PTHR31528">
    <property type="entry name" value="4-AMINO-5-HYDROXYMETHYL-2-METHYLPYRIMIDINE PHOSPHATE SYNTHASE THI11-RELATED"/>
    <property type="match status" value="1"/>
</dbReference>
<comment type="subunit">
    <text evidence="4">Homodimer.</text>
</comment>
<dbReference type="InterPro" id="IPR015168">
    <property type="entry name" value="SsuA/THI5"/>
</dbReference>
<dbReference type="Pfam" id="PF09084">
    <property type="entry name" value="NMT1"/>
    <property type="match status" value="1"/>
</dbReference>
<dbReference type="AlphaFoldDB" id="A0A0A7ACB7"/>
<evidence type="ECO:0000256" key="10">
    <source>
        <dbReference type="ARBA" id="ARBA00033171"/>
    </source>
</evidence>
<dbReference type="GO" id="GO:0046872">
    <property type="term" value="F:metal ion binding"/>
    <property type="evidence" value="ECO:0007669"/>
    <property type="project" value="UniProtKB-KW"/>
</dbReference>
<protein>
    <recommendedName>
        <fullName evidence="10">Thiamine pyrimidine synthase</fullName>
    </recommendedName>
</protein>
<organism evidence="14">
    <name type="scientific">Pyramimonas parkeae</name>
    <dbReference type="NCBI Taxonomy" id="36894"/>
    <lineage>
        <taxon>Eukaryota</taxon>
        <taxon>Viridiplantae</taxon>
        <taxon>Chlorophyta</taxon>
        <taxon>Pyramimonadophyceae</taxon>
        <taxon>Pyramimonadales</taxon>
        <taxon>Pyramimonadaceae</taxon>
        <taxon>Pyramimonas</taxon>
        <taxon>Pyramimonas subgen. Trichocystis</taxon>
    </lineage>
</organism>
<evidence type="ECO:0000256" key="5">
    <source>
        <dbReference type="ARBA" id="ARBA00022679"/>
    </source>
</evidence>
<keyword evidence="9" id="KW-0408">Iron</keyword>
<sequence length="357" mass="38812">MSCGDEVVVALDWTPNTNHTGFFVAKAQGLYAAAGLKVRLLGCHEPDFRGSYSEDNGTNPDGAFPTPCSKVAAKTATFGLNSPEGVVGWNTPPPGVKRPALKAVAAILQDRTSAIVTLKSSGLDSPKCLDGKIYASYAARFEGRIVQSMIRNDGGTGEFQEKVLPMLGIWNTLLEGKADATWVFMNWEGVEARMKGVDLNAFYLQDFGIPYAYAPCMLAHPDTLTEEPDMVKKFLNATAQGFEWAAAHPVEAADILVAGAKETGFDLDAEMVRISQQDISSAYLDENGKWGRMKADRWDAYLDWLSDSGLLTTFQQSRSPKPGVSASLDELRAGNAGERIPRESLDSTKLFTSEFFQ</sequence>
<dbReference type="GO" id="GO:0009229">
    <property type="term" value="P:thiamine diphosphate biosynthetic process"/>
    <property type="evidence" value="ECO:0007669"/>
    <property type="project" value="UniProtKB-UniPathway"/>
</dbReference>
<comment type="pathway">
    <text evidence="2">Cofactor biosynthesis; thiamine diphosphate biosynthesis.</text>
</comment>
<evidence type="ECO:0000256" key="7">
    <source>
        <dbReference type="ARBA" id="ARBA00022898"/>
    </source>
</evidence>
<keyword evidence="8" id="KW-0784">Thiamine biosynthesis</keyword>
<accession>A0A0A7ACB7</accession>
<keyword evidence="5" id="KW-0808">Transferase</keyword>
<comment type="catalytic activity">
    <reaction evidence="11">
        <text>N(6)-(pyridoxal phosphate)-L-lysyl-[4-amino-5-hydroxymethyl-2-methylpyrimidine phosphate synthase] + L-histidyl-[4-amino-5-hydroxymethyl-2-methylpyrimidine phosphate synthase] + 2 Fe(3+) + 4 H2O = L-lysyl-[4-amino-5-hydroxymethyl-2-methylpyrimidine phosphate synthase] + (2S)-2-amino-5-hydroxy-4-oxopentanoyl-[4-amino-5-hydroxymethyl-2-methylpyrimidine phosphate synthase] + 4-amino-2-methyl-5-(phosphooxymethyl)pyrimidine + 3-oxopropanoate + 2 Fe(2+) + 2 H(+)</text>
        <dbReference type="Rhea" id="RHEA:65756"/>
        <dbReference type="Rhea" id="RHEA-COMP:16892"/>
        <dbReference type="Rhea" id="RHEA-COMP:16893"/>
        <dbReference type="Rhea" id="RHEA-COMP:16894"/>
        <dbReference type="Rhea" id="RHEA-COMP:16895"/>
        <dbReference type="ChEBI" id="CHEBI:15377"/>
        <dbReference type="ChEBI" id="CHEBI:15378"/>
        <dbReference type="ChEBI" id="CHEBI:29033"/>
        <dbReference type="ChEBI" id="CHEBI:29034"/>
        <dbReference type="ChEBI" id="CHEBI:29969"/>
        <dbReference type="ChEBI" id="CHEBI:29979"/>
        <dbReference type="ChEBI" id="CHEBI:33190"/>
        <dbReference type="ChEBI" id="CHEBI:58354"/>
        <dbReference type="ChEBI" id="CHEBI:143915"/>
        <dbReference type="ChEBI" id="CHEBI:157692"/>
    </reaction>
    <physiologicalReaction direction="left-to-right" evidence="11">
        <dbReference type="Rhea" id="RHEA:65757"/>
    </physiologicalReaction>
</comment>
<evidence type="ECO:0000256" key="2">
    <source>
        <dbReference type="ARBA" id="ARBA00004948"/>
    </source>
</evidence>
<name>A0A0A7ACB7_9CHLO</name>
<reference evidence="14" key="1">
    <citation type="submission" date="2013-06" db="EMBL/GenBank/DDBJ databases">
        <title>Riboswitches are present across eukaryotes and reveal alternatives to vitamin B1 uptake in widespread marine microbes.</title>
        <authorList>
            <person name="Worden A.Z."/>
            <person name="McRose D."/>
            <person name="Sudek S."/>
            <person name="Yu H."/>
        </authorList>
    </citation>
    <scope>NUCLEOTIDE SEQUENCE</scope>
    <source>
        <strain evidence="14">CCMP725</strain>
    </source>
</reference>
<proteinExistence type="evidence at transcript level"/>
<feature type="domain" description="SsuA/THI5-like" evidence="13">
    <location>
        <begin position="70"/>
        <end position="252"/>
    </location>
</feature>
<evidence type="ECO:0000256" key="3">
    <source>
        <dbReference type="ARBA" id="ARBA00009406"/>
    </source>
</evidence>
<dbReference type="GO" id="GO:0016740">
    <property type="term" value="F:transferase activity"/>
    <property type="evidence" value="ECO:0007669"/>
    <property type="project" value="UniProtKB-KW"/>
</dbReference>
<dbReference type="InterPro" id="IPR027939">
    <property type="entry name" value="NMT1/THI5"/>
</dbReference>
<dbReference type="Gene3D" id="3.40.190.10">
    <property type="entry name" value="Periplasmic binding protein-like II"/>
    <property type="match status" value="2"/>
</dbReference>
<evidence type="ECO:0000256" key="6">
    <source>
        <dbReference type="ARBA" id="ARBA00022723"/>
    </source>
</evidence>
<evidence type="ECO:0000313" key="14">
    <source>
        <dbReference type="EMBL" id="AHF22067.1"/>
    </source>
</evidence>
<dbReference type="SUPFAM" id="SSF53850">
    <property type="entry name" value="Periplasmic binding protein-like II"/>
    <property type="match status" value="1"/>
</dbReference>
<evidence type="ECO:0000256" key="1">
    <source>
        <dbReference type="ARBA" id="ARBA00003469"/>
    </source>
</evidence>
<keyword evidence="6" id="KW-0479">Metal-binding</keyword>
<dbReference type="GO" id="GO:0009228">
    <property type="term" value="P:thiamine biosynthetic process"/>
    <property type="evidence" value="ECO:0007669"/>
    <property type="project" value="UniProtKB-KW"/>
</dbReference>
<evidence type="ECO:0000256" key="12">
    <source>
        <dbReference type="SAM" id="MobiDB-lite"/>
    </source>
</evidence>
<evidence type="ECO:0000256" key="8">
    <source>
        <dbReference type="ARBA" id="ARBA00022977"/>
    </source>
</evidence>
<comment type="similarity">
    <text evidence="3">Belongs to the NMT1/THI5 family.</text>
</comment>